<keyword evidence="10" id="KW-1185">Reference proteome</keyword>
<evidence type="ECO:0000256" key="3">
    <source>
        <dbReference type="ARBA" id="ARBA00022525"/>
    </source>
</evidence>
<dbReference type="SUPFAM" id="SSF50630">
    <property type="entry name" value="Acid proteases"/>
    <property type="match status" value="1"/>
</dbReference>
<name>A0ABD3BYR1_9LAMI</name>
<evidence type="ECO:0000256" key="7">
    <source>
        <dbReference type="ARBA" id="ARBA00023180"/>
    </source>
</evidence>
<evidence type="ECO:0000256" key="4">
    <source>
        <dbReference type="ARBA" id="ARBA00022670"/>
    </source>
</evidence>
<dbReference type="FunFam" id="2.40.70.10:FF:000050">
    <property type="entry name" value="Aspartic proteinase CDR1"/>
    <property type="match status" value="1"/>
</dbReference>
<dbReference type="PANTHER" id="PTHR47967:SF125">
    <property type="entry name" value="PEPTIDASE A1 DOMAIN-CONTAINING PROTEIN"/>
    <property type="match status" value="1"/>
</dbReference>
<dbReference type="InterPro" id="IPR034161">
    <property type="entry name" value="Pepsin-like_plant"/>
</dbReference>
<dbReference type="InterPro" id="IPR021109">
    <property type="entry name" value="Peptidase_aspartic_dom_sf"/>
</dbReference>
<reference evidence="10" key="1">
    <citation type="journal article" date="2024" name="IScience">
        <title>Strigolactones Initiate the Formation of Haustorium-like Structures in Castilleja.</title>
        <authorList>
            <person name="Buerger M."/>
            <person name="Peterson D."/>
            <person name="Chory J."/>
        </authorList>
    </citation>
    <scope>NUCLEOTIDE SEQUENCE [LARGE SCALE GENOMIC DNA]</scope>
</reference>
<dbReference type="Pfam" id="PF14543">
    <property type="entry name" value="TAXi_N"/>
    <property type="match status" value="1"/>
</dbReference>
<keyword evidence="7" id="KW-0325">Glycoprotein</keyword>
<evidence type="ECO:0000256" key="2">
    <source>
        <dbReference type="ARBA" id="ARBA00007447"/>
    </source>
</evidence>
<evidence type="ECO:0000313" key="9">
    <source>
        <dbReference type="EMBL" id="KAL3622369.1"/>
    </source>
</evidence>
<dbReference type="PROSITE" id="PS51767">
    <property type="entry name" value="PEPTIDASE_A1"/>
    <property type="match status" value="1"/>
</dbReference>
<organism evidence="9 10">
    <name type="scientific">Castilleja foliolosa</name>
    <dbReference type="NCBI Taxonomy" id="1961234"/>
    <lineage>
        <taxon>Eukaryota</taxon>
        <taxon>Viridiplantae</taxon>
        <taxon>Streptophyta</taxon>
        <taxon>Embryophyta</taxon>
        <taxon>Tracheophyta</taxon>
        <taxon>Spermatophyta</taxon>
        <taxon>Magnoliopsida</taxon>
        <taxon>eudicotyledons</taxon>
        <taxon>Gunneridae</taxon>
        <taxon>Pentapetalae</taxon>
        <taxon>asterids</taxon>
        <taxon>lamiids</taxon>
        <taxon>Lamiales</taxon>
        <taxon>Orobanchaceae</taxon>
        <taxon>Pedicularideae</taxon>
        <taxon>Castillejinae</taxon>
        <taxon>Castilleja</taxon>
    </lineage>
</organism>
<dbReference type="InterPro" id="IPR033121">
    <property type="entry name" value="PEPTIDASE_A1"/>
</dbReference>
<proteinExistence type="inferred from homology"/>
<evidence type="ECO:0000256" key="1">
    <source>
        <dbReference type="ARBA" id="ARBA00004613"/>
    </source>
</evidence>
<dbReference type="GO" id="GO:0004190">
    <property type="term" value="F:aspartic-type endopeptidase activity"/>
    <property type="evidence" value="ECO:0007669"/>
    <property type="project" value="UniProtKB-KW"/>
</dbReference>
<evidence type="ECO:0000256" key="6">
    <source>
        <dbReference type="ARBA" id="ARBA00022801"/>
    </source>
</evidence>
<dbReference type="GO" id="GO:0006508">
    <property type="term" value="P:proteolysis"/>
    <property type="evidence" value="ECO:0007669"/>
    <property type="project" value="UniProtKB-KW"/>
</dbReference>
<keyword evidence="4" id="KW-0645">Protease</keyword>
<keyword evidence="5" id="KW-0064">Aspartyl protease</keyword>
<comment type="similarity">
    <text evidence="2">Belongs to the peptidase A1 family.</text>
</comment>
<dbReference type="InterPro" id="IPR032799">
    <property type="entry name" value="TAXi_C"/>
</dbReference>
<feature type="domain" description="Peptidase A1" evidence="8">
    <location>
        <begin position="94"/>
        <end position="443"/>
    </location>
</feature>
<dbReference type="CDD" id="cd05476">
    <property type="entry name" value="pepsin_A_like_plant"/>
    <property type="match status" value="1"/>
</dbReference>
<dbReference type="InterPro" id="IPR051708">
    <property type="entry name" value="Plant_Aspart_Prot_A1"/>
</dbReference>
<dbReference type="InterPro" id="IPR032861">
    <property type="entry name" value="TAXi_N"/>
</dbReference>
<accession>A0ABD3BYR1</accession>
<evidence type="ECO:0000256" key="5">
    <source>
        <dbReference type="ARBA" id="ARBA00022750"/>
    </source>
</evidence>
<evidence type="ECO:0000259" key="8">
    <source>
        <dbReference type="PROSITE" id="PS51767"/>
    </source>
</evidence>
<gene>
    <name evidence="9" type="ORF">CASFOL_033780</name>
</gene>
<comment type="subcellular location">
    <subcellularLocation>
        <location evidence="1">Secreted</location>
    </subcellularLocation>
</comment>
<dbReference type="PANTHER" id="PTHR47967">
    <property type="entry name" value="OS07G0603500 PROTEIN-RELATED"/>
    <property type="match status" value="1"/>
</dbReference>
<dbReference type="Proteomes" id="UP001632038">
    <property type="component" value="Unassembled WGS sequence"/>
</dbReference>
<comment type="caution">
    <text evidence="9">The sequence shown here is derived from an EMBL/GenBank/DDBJ whole genome shotgun (WGS) entry which is preliminary data.</text>
</comment>
<dbReference type="Gene3D" id="2.40.70.10">
    <property type="entry name" value="Acid Proteases"/>
    <property type="match status" value="2"/>
</dbReference>
<sequence>MLLITKKMALKQVLAYLALVSLFSLTKAFITTGFTIDLIQRDSLQSPFHNPNLSPLQLRLNAIRRSFHRIQRFKPHHHSKQSPKSKLTVSSGEYLMKYSVGTPPVPSFGIADTGSDLVWTQSLPCLQCFNQTLPIFDPKTSSTNKRIPCKASTCTSNSDITYCSKSMKNCLYFEEFGDGSLTVGELSTDTITLPSSNGKGVIRARNIILGCGFLNGGLFMGVTSGIVGLGGGNLSFVRQLGSVAQGKFSYCLVSQSDNSSIISSGRVSFGAKARVSGKRVVSTPLVPKNPSTYYFLTLERISVGNRKVESYDPLLASSRVSKKGNMIIDSGTMITFLPKSLYASLANALKSSIALRRNKDPKCQLDLCFTTRKDDIEFPRVVFHFKGADVKLRRDNVFVRTSDVCLCLAAMPVPENEFGIYGNLAQMNFLVGYDLEKKRVSFKPADCGK</sequence>
<protein>
    <recommendedName>
        <fullName evidence="8">Peptidase A1 domain-containing protein</fullName>
    </recommendedName>
</protein>
<dbReference type="GO" id="GO:0005576">
    <property type="term" value="C:extracellular region"/>
    <property type="evidence" value="ECO:0007669"/>
    <property type="project" value="UniProtKB-SubCell"/>
</dbReference>
<evidence type="ECO:0000313" key="10">
    <source>
        <dbReference type="Proteomes" id="UP001632038"/>
    </source>
</evidence>
<dbReference type="Pfam" id="PF14541">
    <property type="entry name" value="TAXi_C"/>
    <property type="match status" value="1"/>
</dbReference>
<dbReference type="AlphaFoldDB" id="A0ABD3BYR1"/>
<keyword evidence="6" id="KW-0378">Hydrolase</keyword>
<keyword evidence="3" id="KW-0964">Secreted</keyword>
<dbReference type="EMBL" id="JAVIJP010000060">
    <property type="protein sequence ID" value="KAL3622369.1"/>
    <property type="molecule type" value="Genomic_DNA"/>
</dbReference>